<dbReference type="Proteomes" id="UP000694555">
    <property type="component" value="Unplaced"/>
</dbReference>
<evidence type="ECO:0000313" key="2">
    <source>
        <dbReference type="Proteomes" id="UP000694555"/>
    </source>
</evidence>
<accession>A0A8C0HMR8</accession>
<dbReference type="Ensembl" id="ENSBJAT00000015823.1">
    <property type="protein sequence ID" value="ENSBJAP00000015402.1"/>
    <property type="gene ID" value="ENSBJAG00000010207.1"/>
</dbReference>
<keyword evidence="2" id="KW-1185">Reference proteome</keyword>
<reference evidence="1" key="1">
    <citation type="submission" date="2025-08" db="UniProtKB">
        <authorList>
            <consortium name="Ensembl"/>
        </authorList>
    </citation>
    <scope>IDENTIFICATION</scope>
</reference>
<name>A0A8C0HMR8_9AVES</name>
<reference evidence="1" key="2">
    <citation type="submission" date="2025-09" db="UniProtKB">
        <authorList>
            <consortium name="Ensembl"/>
        </authorList>
    </citation>
    <scope>IDENTIFICATION</scope>
</reference>
<evidence type="ECO:0000313" key="1">
    <source>
        <dbReference type="Ensembl" id="ENSBJAP00000015402.1"/>
    </source>
</evidence>
<dbReference type="AlphaFoldDB" id="A0A8C0HMR8"/>
<protein>
    <submittedName>
        <fullName evidence="1">Uncharacterized protein</fullName>
    </submittedName>
</protein>
<sequence>ERNLYELKGIHKSPSFCLHDSIYPQKKKRKNFCVDTTKKLFSNQAASVSELQVSCQNDLVHRENKKDMTGKATLVETSVIKGQLSFMVLSY</sequence>
<proteinExistence type="predicted"/>
<organism evidence="1 2">
    <name type="scientific">Buteo japonicus</name>
    <dbReference type="NCBI Taxonomy" id="224669"/>
    <lineage>
        <taxon>Eukaryota</taxon>
        <taxon>Metazoa</taxon>
        <taxon>Chordata</taxon>
        <taxon>Craniata</taxon>
        <taxon>Vertebrata</taxon>
        <taxon>Euteleostomi</taxon>
        <taxon>Archelosauria</taxon>
        <taxon>Archosauria</taxon>
        <taxon>Dinosauria</taxon>
        <taxon>Saurischia</taxon>
        <taxon>Theropoda</taxon>
        <taxon>Coelurosauria</taxon>
        <taxon>Aves</taxon>
        <taxon>Neognathae</taxon>
        <taxon>Neoaves</taxon>
        <taxon>Telluraves</taxon>
        <taxon>Accipitrimorphae</taxon>
        <taxon>Accipitriformes</taxon>
        <taxon>Accipitridae</taxon>
        <taxon>Accipitrinae</taxon>
        <taxon>Buteo</taxon>
    </lineage>
</organism>